<keyword evidence="1" id="KW-0812">Transmembrane</keyword>
<feature type="transmembrane region" description="Helical" evidence="1">
    <location>
        <begin position="365"/>
        <end position="390"/>
    </location>
</feature>
<reference evidence="2" key="2">
    <citation type="submission" date="2021-04" db="EMBL/GenBank/DDBJ databases">
        <authorList>
            <person name="Gilroy R."/>
        </authorList>
    </citation>
    <scope>NUCLEOTIDE SEQUENCE</scope>
    <source>
        <strain evidence="2">ChiW4-1371</strain>
    </source>
</reference>
<dbReference type="AlphaFoldDB" id="A0A9D2GVR2"/>
<accession>A0A9D2GVR2</accession>
<evidence type="ECO:0000313" key="2">
    <source>
        <dbReference type="EMBL" id="HIZ90269.1"/>
    </source>
</evidence>
<organism evidence="2 3">
    <name type="scientific">Candidatus Mucispirillum faecigallinarum</name>
    <dbReference type="NCBI Taxonomy" id="2838699"/>
    <lineage>
        <taxon>Bacteria</taxon>
        <taxon>Pseudomonadati</taxon>
        <taxon>Deferribacterota</taxon>
        <taxon>Deferribacteres</taxon>
        <taxon>Deferribacterales</taxon>
        <taxon>Mucispirillaceae</taxon>
        <taxon>Mucispirillum</taxon>
    </lineage>
</organism>
<dbReference type="EMBL" id="DXAQ01000148">
    <property type="protein sequence ID" value="HIZ90269.1"/>
    <property type="molecule type" value="Genomic_DNA"/>
</dbReference>
<evidence type="ECO:0000313" key="3">
    <source>
        <dbReference type="Proteomes" id="UP000824176"/>
    </source>
</evidence>
<reference evidence="2" key="1">
    <citation type="journal article" date="2021" name="PeerJ">
        <title>Extensive microbial diversity within the chicken gut microbiome revealed by metagenomics and culture.</title>
        <authorList>
            <person name="Gilroy R."/>
            <person name="Ravi A."/>
            <person name="Getino M."/>
            <person name="Pursley I."/>
            <person name="Horton D.L."/>
            <person name="Alikhan N.F."/>
            <person name="Baker D."/>
            <person name="Gharbi K."/>
            <person name="Hall N."/>
            <person name="Watson M."/>
            <person name="Adriaenssens E.M."/>
            <person name="Foster-Nyarko E."/>
            <person name="Jarju S."/>
            <person name="Secka A."/>
            <person name="Antonio M."/>
            <person name="Oren A."/>
            <person name="Chaudhuri R.R."/>
            <person name="La Ragione R."/>
            <person name="Hildebrand F."/>
            <person name="Pallen M.J."/>
        </authorList>
    </citation>
    <scope>NUCLEOTIDE SEQUENCE</scope>
    <source>
        <strain evidence="2">ChiW4-1371</strain>
    </source>
</reference>
<gene>
    <name evidence="2" type="ORF">H9804_10015</name>
</gene>
<dbReference type="Proteomes" id="UP000824176">
    <property type="component" value="Unassembled WGS sequence"/>
</dbReference>
<name>A0A9D2GVR2_9BACT</name>
<protein>
    <recommendedName>
        <fullName evidence="4">Transmembrane protein</fullName>
    </recommendedName>
</protein>
<evidence type="ECO:0000256" key="1">
    <source>
        <dbReference type="SAM" id="Phobius"/>
    </source>
</evidence>
<evidence type="ECO:0008006" key="4">
    <source>
        <dbReference type="Google" id="ProtNLM"/>
    </source>
</evidence>
<sequence>MKRIIIIISIIILMILSLSININDTYSDIFFNKKPYTELTKEKKIKDVINIQQNMRLSGIAFQIGTYNRINTCINNFTIYLNSKKIMTYDLLSDDIKDNDFHIIPLEIEVKKGDILEIEWASNGSKGNAVSPYIADKTSNSRLYIYNYKKNIYEETDKTLVYRLLQKVSIADYFTRIKQTPPINIEKEQDVIQKLNTWVAINDKIIIQKIDTKDIYRIDTLSFKIGTFARINNNTTNIYITDKDNNTLYQTKVMSNILKDNLLYTIENIGLKIKEGNELYLKIESIDDDEKNFIALYTIPPNIEAPMKLIDENNKSEETRQDSLFYAINGNISVEVFANIKYKEILQGNTYKVIEDNKSIRNSKILFYIIWFGLVTSFVLLISAIIEYIIGLNKKRKENETNNSDTMLQ</sequence>
<keyword evidence="1" id="KW-1133">Transmembrane helix</keyword>
<proteinExistence type="predicted"/>
<keyword evidence="1" id="KW-0472">Membrane</keyword>
<comment type="caution">
    <text evidence="2">The sequence shown here is derived from an EMBL/GenBank/DDBJ whole genome shotgun (WGS) entry which is preliminary data.</text>
</comment>